<comment type="subcellular location">
    <subcellularLocation>
        <location evidence="1">Membrane</location>
        <topology evidence="1">Multi-pass membrane protein</topology>
    </subcellularLocation>
    <subcellularLocation>
        <location evidence="2">Membrane</location>
        <topology evidence="2">Single-pass type I membrane protein</topology>
    </subcellularLocation>
</comment>
<gene>
    <name evidence="17" type="primary">CHRNB3</name>
    <name evidence="17" type="ORF">BLAG_LOCUS22136</name>
</gene>
<dbReference type="CDD" id="cd18989">
    <property type="entry name" value="LGIC_ECD_cation"/>
    <property type="match status" value="1"/>
</dbReference>
<dbReference type="InterPro" id="IPR036719">
    <property type="entry name" value="Neuro-gated_channel_TM_sf"/>
</dbReference>
<sequence length="887" mass="98730">MNWWPSSTSVLLVLVSFACGQRDTGQQSGSPEPPTVSAVADRIPRTEISLQAGGGAFNSPGFPDDYPNNTNIRWQIEASIDYCIRLTFDQFDVEKSEINPNCPWDYVAVYDRDVTTNGDVLIGKFCGTTPPGPITSATKTLSVEFVSDSTVRQTGFSATFHAVTSCVGGPDPPRSPRCSDVPDEFYNYCKDLGYQKTIGPNMFGQTVNEVLGSQQWSEMKEANPSCHPHLRPFLCPLLMPRCHITINSTRGARIQKQLPCRSWCEEVKSSCPSVFANGSSFESMNCNLLTSSDCVNLEPHEDCYYGRGQNYKGMTTLPEESGSTCLKWTSFLSVGLIAKFNWADPRENYCRNFALGNTEEPFCLVKTVANAEELIAMEPCGLKPCNAIGCGVPPDVTFGSRSPVKNFYLPGEKVFITCNRGYLLETDEDIRITCTQNGTWSKTDIRCSADYSLQLSHVLLDAERYSSRLPPSTGHVNVTFEAAVVEIIDADEKNEHMFGSMAFRLRWRDSRLFWTPAKYGGVTQLVMTTENVWIPNIYLMRNGDAKFSKFPSAPVIVTSDGEVEWDIIDLLTTTCDLDPRLFPFDSMTCPVCLGATTSVERFNCPDPQDDRYPPEAMTYIEHFMKCGDQTEEVVDQWNAKWKVTVEGGVFGQGCISVTFDRIPTYHSCTTLSPVIILSILMCITFTLPIDKGDRVSFGVTILLSMVVSLVFITEVLPAKGSMPVVAILVVVYMCLMGIFLIFTVVVIKLSSKEGDLPPLVKKIFLRYLARIVLLRDMTKQHHGHTLNFLKLNVDDCEMVNVTKKKTSKSTQADPKKQMEVLVSLRDTISDLSNAVNKLAVSGPSKNDDNEDSVKTDYQKLARVLDRICMALYIFGLIISIPIIRFST</sequence>
<dbReference type="Proteomes" id="UP000838412">
    <property type="component" value="Chromosome 7"/>
</dbReference>
<dbReference type="PROSITE" id="PS50038">
    <property type="entry name" value="FZ"/>
    <property type="match status" value="1"/>
</dbReference>
<dbReference type="Gene3D" id="2.40.20.10">
    <property type="entry name" value="Plasminogen Kringle 4"/>
    <property type="match status" value="1"/>
</dbReference>
<dbReference type="InterPro" id="IPR006029">
    <property type="entry name" value="Neurotrans-gated_channel_TM"/>
</dbReference>
<feature type="domain" description="Kringle" evidence="15">
    <location>
        <begin position="302"/>
        <end position="385"/>
    </location>
</feature>
<dbReference type="SUPFAM" id="SSF49854">
    <property type="entry name" value="Spermadhesin, CUB domain"/>
    <property type="match status" value="1"/>
</dbReference>
<dbReference type="InterPro" id="IPR020067">
    <property type="entry name" value="Frizzled_dom"/>
</dbReference>
<keyword evidence="11" id="KW-1133">Transmembrane helix</keyword>
<dbReference type="PANTHER" id="PTHR46335">
    <property type="entry name" value="CUBILIN"/>
    <property type="match status" value="1"/>
</dbReference>
<dbReference type="SUPFAM" id="SSF57440">
    <property type="entry name" value="Kringle-like"/>
    <property type="match status" value="1"/>
</dbReference>
<evidence type="ECO:0000256" key="6">
    <source>
        <dbReference type="ARBA" id="ARBA00022840"/>
    </source>
</evidence>
<proteinExistence type="predicted"/>
<dbReference type="InterPro" id="IPR038050">
    <property type="entry name" value="Neuro_actylchol_rec"/>
</dbReference>
<feature type="transmembrane region" description="Helical" evidence="11">
    <location>
        <begin position="724"/>
        <end position="747"/>
    </location>
</feature>
<dbReference type="SMART" id="SM00063">
    <property type="entry name" value="FRI"/>
    <property type="match status" value="1"/>
</dbReference>
<dbReference type="GO" id="GO:0005230">
    <property type="term" value="F:extracellular ligand-gated monoatomic ion channel activity"/>
    <property type="evidence" value="ECO:0007669"/>
    <property type="project" value="InterPro"/>
</dbReference>
<evidence type="ECO:0000259" key="16">
    <source>
        <dbReference type="PROSITE" id="PS50923"/>
    </source>
</evidence>
<dbReference type="PROSITE" id="PS50923">
    <property type="entry name" value="SUSHI"/>
    <property type="match status" value="1"/>
</dbReference>
<dbReference type="InterPro" id="IPR000001">
    <property type="entry name" value="Kringle"/>
</dbReference>
<protein>
    <submittedName>
        <fullName evidence="17">CHRNB3 protein</fullName>
    </submittedName>
</protein>
<dbReference type="Pfam" id="PF01392">
    <property type="entry name" value="Fz"/>
    <property type="match status" value="1"/>
</dbReference>
<dbReference type="Gene3D" id="2.70.170.10">
    <property type="entry name" value="Neurotransmitter-gated ion-channel ligand-binding domain"/>
    <property type="match status" value="1"/>
</dbReference>
<dbReference type="GO" id="GO:0005524">
    <property type="term" value="F:ATP binding"/>
    <property type="evidence" value="ECO:0007669"/>
    <property type="project" value="UniProtKB-KW"/>
</dbReference>
<keyword evidence="18" id="KW-1185">Reference proteome</keyword>
<keyword evidence="7 8" id="KW-1015">Disulfide bond</keyword>
<dbReference type="Pfam" id="PF00431">
    <property type="entry name" value="CUB"/>
    <property type="match status" value="1"/>
</dbReference>
<accession>A0A8K0A6G4</accession>
<evidence type="ECO:0000256" key="9">
    <source>
        <dbReference type="PROSITE-ProRule" id="PRU00121"/>
    </source>
</evidence>
<evidence type="ECO:0000259" key="14">
    <source>
        <dbReference type="PROSITE" id="PS50038"/>
    </source>
</evidence>
<evidence type="ECO:0000256" key="7">
    <source>
        <dbReference type="ARBA" id="ARBA00023157"/>
    </source>
</evidence>
<evidence type="ECO:0000256" key="5">
    <source>
        <dbReference type="ARBA" id="ARBA00022741"/>
    </source>
</evidence>
<dbReference type="Pfam" id="PF02931">
    <property type="entry name" value="Neur_chan_LBD"/>
    <property type="match status" value="1"/>
</dbReference>
<evidence type="ECO:0000256" key="12">
    <source>
        <dbReference type="SAM" id="SignalP"/>
    </source>
</evidence>
<dbReference type="InterPro" id="IPR013806">
    <property type="entry name" value="Kringle-like"/>
</dbReference>
<dbReference type="SMART" id="SM00130">
    <property type="entry name" value="KR"/>
    <property type="match status" value="1"/>
</dbReference>
<dbReference type="FunFam" id="1.20.58.390:FF:000156">
    <property type="entry name" value="Uncharacterized protein"/>
    <property type="match status" value="1"/>
</dbReference>
<dbReference type="InterPro" id="IPR036790">
    <property type="entry name" value="Frizzled_dom_sf"/>
</dbReference>
<dbReference type="InterPro" id="IPR000859">
    <property type="entry name" value="CUB_dom"/>
</dbReference>
<feature type="transmembrane region" description="Helical" evidence="11">
    <location>
        <begin position="863"/>
        <end position="883"/>
    </location>
</feature>
<dbReference type="Pfam" id="PF02932">
    <property type="entry name" value="Neur_chan_memb"/>
    <property type="match status" value="1"/>
</dbReference>
<dbReference type="PROSITE" id="PS01180">
    <property type="entry name" value="CUB"/>
    <property type="match status" value="1"/>
</dbReference>
<dbReference type="FunFam" id="2.60.120.290:FF:000013">
    <property type="entry name" value="Membrane frizzled-related protein"/>
    <property type="match status" value="1"/>
</dbReference>
<evidence type="ECO:0000256" key="1">
    <source>
        <dbReference type="ARBA" id="ARBA00004141"/>
    </source>
</evidence>
<dbReference type="InterPro" id="IPR038178">
    <property type="entry name" value="Kringle_sf"/>
</dbReference>
<dbReference type="InterPro" id="IPR035976">
    <property type="entry name" value="Sushi/SCR/CCP_sf"/>
</dbReference>
<keyword evidence="4 9" id="KW-0420">Kringle</keyword>
<keyword evidence="12" id="KW-0732">Signal</keyword>
<evidence type="ECO:0000313" key="17">
    <source>
        <dbReference type="EMBL" id="CAH1269503.1"/>
    </source>
</evidence>
<dbReference type="EMBL" id="OV696692">
    <property type="protein sequence ID" value="CAH1269503.1"/>
    <property type="molecule type" value="Genomic_DNA"/>
</dbReference>
<keyword evidence="6" id="KW-0067">ATP-binding</keyword>
<dbReference type="CDD" id="cd00033">
    <property type="entry name" value="CCP"/>
    <property type="match status" value="1"/>
</dbReference>
<feature type="transmembrane region" description="Helical" evidence="11">
    <location>
        <begin position="670"/>
        <end position="688"/>
    </location>
</feature>
<dbReference type="SMART" id="SM00032">
    <property type="entry name" value="CCP"/>
    <property type="match status" value="1"/>
</dbReference>
<evidence type="ECO:0000259" key="15">
    <source>
        <dbReference type="PROSITE" id="PS50070"/>
    </source>
</evidence>
<keyword evidence="5" id="KW-0547">Nucleotide-binding</keyword>
<keyword evidence="11" id="KW-0472">Membrane</keyword>
<dbReference type="SUPFAM" id="SSF63501">
    <property type="entry name" value="Frizzled cysteine-rich domain"/>
    <property type="match status" value="1"/>
</dbReference>
<evidence type="ECO:0000256" key="2">
    <source>
        <dbReference type="ARBA" id="ARBA00004479"/>
    </source>
</evidence>
<dbReference type="Gene3D" id="2.10.70.10">
    <property type="entry name" value="Complement Module, domain 1"/>
    <property type="match status" value="1"/>
</dbReference>
<dbReference type="CDD" id="cd00041">
    <property type="entry name" value="CUB"/>
    <property type="match status" value="1"/>
</dbReference>
<evidence type="ECO:0000256" key="11">
    <source>
        <dbReference type="SAM" id="Phobius"/>
    </source>
</evidence>
<dbReference type="Pfam" id="PF00084">
    <property type="entry name" value="Sushi"/>
    <property type="match status" value="1"/>
</dbReference>
<dbReference type="SUPFAM" id="SSF63712">
    <property type="entry name" value="Nicotinic receptor ligand binding domain-like"/>
    <property type="match status" value="1"/>
</dbReference>
<dbReference type="CDD" id="cd07066">
    <property type="entry name" value="CRD_FZ"/>
    <property type="match status" value="1"/>
</dbReference>
<comment type="caution">
    <text evidence="9">Lacks conserved residue(s) required for the propagation of feature annotation.</text>
</comment>
<name>A0A8K0A6G4_BRALA</name>
<evidence type="ECO:0000259" key="13">
    <source>
        <dbReference type="PROSITE" id="PS01180"/>
    </source>
</evidence>
<dbReference type="FunFam" id="2.70.170.10:FF:000064">
    <property type="entry name" value="Uncharacterized protein"/>
    <property type="match status" value="1"/>
</dbReference>
<feature type="domain" description="CUB" evidence="13">
    <location>
        <begin position="19"/>
        <end position="163"/>
    </location>
</feature>
<feature type="signal peptide" evidence="12">
    <location>
        <begin position="1"/>
        <end position="20"/>
    </location>
</feature>
<dbReference type="CDD" id="cd19051">
    <property type="entry name" value="LGIC_TM_cation"/>
    <property type="match status" value="1"/>
</dbReference>
<dbReference type="SUPFAM" id="SSF57535">
    <property type="entry name" value="Complement control module/SCR domain"/>
    <property type="match status" value="1"/>
</dbReference>
<dbReference type="InterPro" id="IPR006202">
    <property type="entry name" value="Neur_chan_lig-bd"/>
</dbReference>
<dbReference type="InterPro" id="IPR000436">
    <property type="entry name" value="Sushi_SCR_CCP_dom"/>
</dbReference>
<evidence type="ECO:0000256" key="4">
    <source>
        <dbReference type="ARBA" id="ARBA00022572"/>
    </source>
</evidence>
<reference evidence="17" key="1">
    <citation type="submission" date="2022-01" db="EMBL/GenBank/DDBJ databases">
        <authorList>
            <person name="Braso-Vives M."/>
        </authorList>
    </citation>
    <scope>NUCLEOTIDE SEQUENCE</scope>
</reference>
<dbReference type="InterPro" id="IPR036734">
    <property type="entry name" value="Neur_chan_lig-bd_sf"/>
</dbReference>
<evidence type="ECO:0000256" key="10">
    <source>
        <dbReference type="PROSITE-ProRule" id="PRU00302"/>
    </source>
</evidence>
<dbReference type="GO" id="GO:0016020">
    <property type="term" value="C:membrane"/>
    <property type="evidence" value="ECO:0007669"/>
    <property type="project" value="UniProtKB-SubCell"/>
</dbReference>
<dbReference type="InterPro" id="IPR035914">
    <property type="entry name" value="Sperma_CUB_dom_sf"/>
</dbReference>
<dbReference type="OrthoDB" id="10029950at2759"/>
<organism evidence="17 18">
    <name type="scientific">Branchiostoma lanceolatum</name>
    <name type="common">Common lancelet</name>
    <name type="synonym">Amphioxus lanceolatum</name>
    <dbReference type="NCBI Taxonomy" id="7740"/>
    <lineage>
        <taxon>Eukaryota</taxon>
        <taxon>Metazoa</taxon>
        <taxon>Chordata</taxon>
        <taxon>Cephalochordata</taxon>
        <taxon>Leptocardii</taxon>
        <taxon>Amphioxiformes</taxon>
        <taxon>Branchiostomatidae</taxon>
        <taxon>Branchiostoma</taxon>
    </lineage>
</organism>
<dbReference type="Gene3D" id="1.10.2000.10">
    <property type="entry name" value="Frizzled cysteine-rich domain"/>
    <property type="match status" value="1"/>
</dbReference>
<keyword evidence="10" id="KW-0768">Sushi</keyword>
<dbReference type="PROSITE" id="PS50070">
    <property type="entry name" value="KRINGLE_2"/>
    <property type="match status" value="1"/>
</dbReference>
<evidence type="ECO:0000256" key="3">
    <source>
        <dbReference type="ARBA" id="ARBA00022553"/>
    </source>
</evidence>
<dbReference type="SUPFAM" id="SSF90112">
    <property type="entry name" value="Neurotransmitter-gated ion-channel transmembrane pore"/>
    <property type="match status" value="1"/>
</dbReference>
<keyword evidence="3" id="KW-0597">Phosphoprotein</keyword>
<evidence type="ECO:0000256" key="8">
    <source>
        <dbReference type="PROSITE-ProRule" id="PRU00090"/>
    </source>
</evidence>
<keyword evidence="11" id="KW-0812">Transmembrane</keyword>
<dbReference type="PANTHER" id="PTHR46335:SF1">
    <property type="entry name" value="CUBILIN"/>
    <property type="match status" value="1"/>
</dbReference>
<feature type="disulfide bond" evidence="8">
    <location>
        <begin position="189"/>
        <end position="235"/>
    </location>
</feature>
<evidence type="ECO:0000313" key="18">
    <source>
        <dbReference type="Proteomes" id="UP000838412"/>
    </source>
</evidence>
<dbReference type="Gene3D" id="2.60.120.290">
    <property type="entry name" value="Spermadhesin, CUB domain"/>
    <property type="match status" value="1"/>
</dbReference>
<feature type="domain" description="FZ" evidence="14">
    <location>
        <begin position="173"/>
        <end position="297"/>
    </location>
</feature>
<feature type="chain" id="PRO_5035429672" evidence="12">
    <location>
        <begin position="21"/>
        <end position="887"/>
    </location>
</feature>
<dbReference type="Gene3D" id="1.20.58.390">
    <property type="entry name" value="Neurotransmitter-gated ion-channel transmembrane domain"/>
    <property type="match status" value="1"/>
</dbReference>
<feature type="transmembrane region" description="Helical" evidence="11">
    <location>
        <begin position="695"/>
        <end position="712"/>
    </location>
</feature>
<feature type="domain" description="Sushi" evidence="16">
    <location>
        <begin position="388"/>
        <end position="449"/>
    </location>
</feature>
<dbReference type="SMART" id="SM00042">
    <property type="entry name" value="CUB"/>
    <property type="match status" value="1"/>
</dbReference>
<dbReference type="AlphaFoldDB" id="A0A8K0A6G4"/>